<protein>
    <submittedName>
        <fullName evidence="1">Uncharacterized protein</fullName>
    </submittedName>
</protein>
<dbReference type="Gramene" id="KOM37409">
    <property type="protein sequence ID" value="KOM37409"/>
    <property type="gene ID" value="LR48_Vigan03g079100"/>
</dbReference>
<organism evidence="1 2">
    <name type="scientific">Phaseolus angularis</name>
    <name type="common">Azuki bean</name>
    <name type="synonym">Vigna angularis</name>
    <dbReference type="NCBI Taxonomy" id="3914"/>
    <lineage>
        <taxon>Eukaryota</taxon>
        <taxon>Viridiplantae</taxon>
        <taxon>Streptophyta</taxon>
        <taxon>Embryophyta</taxon>
        <taxon>Tracheophyta</taxon>
        <taxon>Spermatophyta</taxon>
        <taxon>Magnoliopsida</taxon>
        <taxon>eudicotyledons</taxon>
        <taxon>Gunneridae</taxon>
        <taxon>Pentapetalae</taxon>
        <taxon>rosids</taxon>
        <taxon>fabids</taxon>
        <taxon>Fabales</taxon>
        <taxon>Fabaceae</taxon>
        <taxon>Papilionoideae</taxon>
        <taxon>50 kb inversion clade</taxon>
        <taxon>NPAAA clade</taxon>
        <taxon>indigoferoid/millettioid clade</taxon>
        <taxon>Phaseoleae</taxon>
        <taxon>Vigna</taxon>
    </lineage>
</organism>
<gene>
    <name evidence="1" type="ORF">LR48_Vigan03g079100</name>
</gene>
<accession>A0A0L9U4T6</accession>
<dbReference type="Proteomes" id="UP000053144">
    <property type="component" value="Chromosome 3"/>
</dbReference>
<evidence type="ECO:0000313" key="1">
    <source>
        <dbReference type="EMBL" id="KOM37409.1"/>
    </source>
</evidence>
<sequence>MGYASFHPAIYLKNVQESILKQELAVAVPTPSCWTVNVFPMCFPLQNSNVQAFLLNVSCCHASQRNRELPSSSQLDVMVATAAGHVSPPSKAVSEASLRGWTAANWTV</sequence>
<name>A0A0L9U4T6_PHAAN</name>
<reference evidence="2" key="1">
    <citation type="journal article" date="2015" name="Proc. Natl. Acad. Sci. U.S.A.">
        <title>Genome sequencing of adzuki bean (Vigna angularis) provides insight into high starch and low fat accumulation and domestication.</title>
        <authorList>
            <person name="Yang K."/>
            <person name="Tian Z."/>
            <person name="Chen C."/>
            <person name="Luo L."/>
            <person name="Zhao B."/>
            <person name="Wang Z."/>
            <person name="Yu L."/>
            <person name="Li Y."/>
            <person name="Sun Y."/>
            <person name="Li W."/>
            <person name="Chen Y."/>
            <person name="Li Y."/>
            <person name="Zhang Y."/>
            <person name="Ai D."/>
            <person name="Zhao J."/>
            <person name="Shang C."/>
            <person name="Ma Y."/>
            <person name="Wu B."/>
            <person name="Wang M."/>
            <person name="Gao L."/>
            <person name="Sun D."/>
            <person name="Zhang P."/>
            <person name="Guo F."/>
            <person name="Wang W."/>
            <person name="Li Y."/>
            <person name="Wang J."/>
            <person name="Varshney R.K."/>
            <person name="Wang J."/>
            <person name="Ling H.Q."/>
            <person name="Wan P."/>
        </authorList>
    </citation>
    <scope>NUCLEOTIDE SEQUENCE</scope>
    <source>
        <strain evidence="2">cv. Jingnong 6</strain>
    </source>
</reference>
<dbReference type="AlphaFoldDB" id="A0A0L9U4T6"/>
<evidence type="ECO:0000313" key="2">
    <source>
        <dbReference type="Proteomes" id="UP000053144"/>
    </source>
</evidence>
<proteinExistence type="predicted"/>
<dbReference type="EMBL" id="CM003373">
    <property type="protein sequence ID" value="KOM37409.1"/>
    <property type="molecule type" value="Genomic_DNA"/>
</dbReference>